<feature type="domain" description="Chitin-binding type-3" evidence="4">
    <location>
        <begin position="258"/>
        <end position="304"/>
    </location>
</feature>
<dbReference type="InterPro" id="IPR051024">
    <property type="entry name" value="GlcNAc_Chitin_IntDeg"/>
</dbReference>
<dbReference type="CDD" id="cd21177">
    <property type="entry name" value="LPMO_AA10"/>
    <property type="match status" value="1"/>
</dbReference>
<keyword evidence="6" id="KW-1185">Reference proteome</keyword>
<gene>
    <name evidence="5" type="ORF">T190607A01A_30336</name>
</gene>
<evidence type="ECO:0000259" key="4">
    <source>
        <dbReference type="SMART" id="SM00495"/>
    </source>
</evidence>
<protein>
    <recommendedName>
        <fullName evidence="4">Chitin-binding type-3 domain-containing protein</fullName>
    </recommendedName>
</protein>
<dbReference type="InterPro" id="IPR026444">
    <property type="entry name" value="Secre_tail"/>
</dbReference>
<dbReference type="Gene3D" id="2.10.10.20">
    <property type="entry name" value="Carbohydrate-binding module superfamily 5/12"/>
    <property type="match status" value="1"/>
</dbReference>
<dbReference type="CDD" id="cd12215">
    <property type="entry name" value="ChiC_BD"/>
    <property type="match status" value="1"/>
</dbReference>
<dbReference type="InterPro" id="IPR003610">
    <property type="entry name" value="CBM5/12"/>
</dbReference>
<dbReference type="Proteomes" id="UP001497416">
    <property type="component" value="Unassembled WGS sequence"/>
</dbReference>
<dbReference type="SUPFAM" id="SSF51055">
    <property type="entry name" value="Carbohydrate binding domain"/>
    <property type="match status" value="1"/>
</dbReference>
<sequence length="410" mass="47059">MKSKLQKQFVFDLHQTFKYFLFCLIFIFLNENVYSHGSVIWPKSRIKTCHDNPNSNNCGPCGSSIYEWRSILQPDTNYGRHRDFVSDGQLASGGNPDKYSCLDALISWPTQSDWTTTKVNYGDIYVKWKNTAPHKTQYYKVYITPLDWDPSKPLKWDDLMEIGHIGKRPAEDFTEIKAYIPDSYIGKRAVLYSVWQRDYSDSHEAFYSVSDIEVVASGGESSDDGNHGDDGDQGGGDHDHGGGDHGGDHGGGSNCDNIPLWKEENIYVANDSVRFIDKLYQAKWWTRGDNPLQFSNRYDVWKNIDDCKAQTSTKKIEKLKDGLVTEDDFRVFQNPFTDKIKISLNTVERKVPLKIVVKDINGNLYYEELISTKERDQIIVINPKVRSKGVYILQIIQGNKVLKNHKLIRK</sequence>
<dbReference type="SMART" id="SM00495">
    <property type="entry name" value="ChtBD3"/>
    <property type="match status" value="1"/>
</dbReference>
<proteinExistence type="predicted"/>
<dbReference type="NCBIfam" id="TIGR04183">
    <property type="entry name" value="Por_Secre_tail"/>
    <property type="match status" value="1"/>
</dbReference>
<dbReference type="Pfam" id="PF03067">
    <property type="entry name" value="LPMO_10"/>
    <property type="match status" value="1"/>
</dbReference>
<evidence type="ECO:0000256" key="1">
    <source>
        <dbReference type="ARBA" id="ARBA00022729"/>
    </source>
</evidence>
<dbReference type="InterPro" id="IPR036573">
    <property type="entry name" value="CBM_sf_5/12"/>
</dbReference>
<name>A0ABP1EV36_9FLAO</name>
<evidence type="ECO:0000256" key="2">
    <source>
        <dbReference type="ARBA" id="ARBA00022801"/>
    </source>
</evidence>
<feature type="region of interest" description="Disordered" evidence="3">
    <location>
        <begin position="217"/>
        <end position="251"/>
    </location>
</feature>
<evidence type="ECO:0000313" key="6">
    <source>
        <dbReference type="Proteomes" id="UP001497416"/>
    </source>
</evidence>
<dbReference type="RefSeq" id="WP_348712736.1">
    <property type="nucleotide sequence ID" value="NZ_CAXIXY010000005.1"/>
</dbReference>
<organism evidence="5 6">
    <name type="scientific">Tenacibaculum platacis</name>
    <dbReference type="NCBI Taxonomy" id="3137852"/>
    <lineage>
        <taxon>Bacteria</taxon>
        <taxon>Pseudomonadati</taxon>
        <taxon>Bacteroidota</taxon>
        <taxon>Flavobacteriia</taxon>
        <taxon>Flavobacteriales</taxon>
        <taxon>Flavobacteriaceae</taxon>
        <taxon>Tenacibaculum</taxon>
    </lineage>
</organism>
<dbReference type="InterPro" id="IPR014756">
    <property type="entry name" value="Ig_E-set"/>
</dbReference>
<evidence type="ECO:0000256" key="3">
    <source>
        <dbReference type="SAM" id="MobiDB-lite"/>
    </source>
</evidence>
<dbReference type="EMBL" id="CAXIXY010000005">
    <property type="protein sequence ID" value="CAL2089511.1"/>
    <property type="molecule type" value="Genomic_DNA"/>
</dbReference>
<feature type="compositionally biased region" description="Basic and acidic residues" evidence="3">
    <location>
        <begin position="224"/>
        <end position="248"/>
    </location>
</feature>
<evidence type="ECO:0000313" key="5">
    <source>
        <dbReference type="EMBL" id="CAL2089511.1"/>
    </source>
</evidence>
<reference evidence="5 6" key="1">
    <citation type="submission" date="2024-05" db="EMBL/GenBank/DDBJ databases">
        <authorList>
            <person name="Duchaud E."/>
        </authorList>
    </citation>
    <scope>NUCLEOTIDE SEQUENCE [LARGE SCALE GENOMIC DNA]</scope>
    <source>
        <strain evidence="5">Ena-SAMPLE-TAB-13-05-2024-13:56:06:370-140302</strain>
    </source>
</reference>
<keyword evidence="2" id="KW-0378">Hydrolase</keyword>
<dbReference type="InterPro" id="IPR004302">
    <property type="entry name" value="Cellulose/chitin-bd_N"/>
</dbReference>
<dbReference type="Pfam" id="PF02839">
    <property type="entry name" value="CBM_5_12"/>
    <property type="match status" value="1"/>
</dbReference>
<dbReference type="Gene3D" id="2.70.50.50">
    <property type="entry name" value="chitin-binding protein cbp21"/>
    <property type="match status" value="1"/>
</dbReference>
<dbReference type="PANTHER" id="PTHR34823:SF1">
    <property type="entry name" value="CHITIN-BINDING TYPE-4 DOMAIN-CONTAINING PROTEIN"/>
    <property type="match status" value="1"/>
</dbReference>
<accession>A0ABP1EV36</accession>
<dbReference type="SUPFAM" id="SSF81296">
    <property type="entry name" value="E set domains"/>
    <property type="match status" value="1"/>
</dbReference>
<comment type="caution">
    <text evidence="5">The sequence shown here is derived from an EMBL/GenBank/DDBJ whole genome shotgun (WGS) entry which is preliminary data.</text>
</comment>
<dbReference type="PANTHER" id="PTHR34823">
    <property type="entry name" value="GLCNAC-BINDING PROTEIN A"/>
    <property type="match status" value="1"/>
</dbReference>
<keyword evidence="1" id="KW-0732">Signal</keyword>